<comment type="function">
    <text evidence="6">Component of the PRP19-CDC5L complex that forms an integral part of the spliceosome and is required for activating pre-mRNA splicing. Participates in AID/AICDA-mediated somatic hypermutation (SHM) and class-switch recombination (CSR), 2 processes resulting in the production of high-affinity, mutated isotype-switched antibodies.</text>
</comment>
<keyword evidence="5" id="KW-0539">Nucleus</keyword>
<comment type="caution">
    <text evidence="12">The sequence shown here is derived from an EMBL/GenBank/DDBJ whole genome shotgun (WGS) entry which is preliminary data.</text>
</comment>
<dbReference type="SUPFAM" id="SSF48371">
    <property type="entry name" value="ARM repeat"/>
    <property type="match status" value="1"/>
</dbReference>
<dbReference type="InterPro" id="IPR011989">
    <property type="entry name" value="ARM-like"/>
</dbReference>
<dbReference type="AlphaFoldDB" id="A0A8J4T2X3"/>
<gene>
    <name evidence="12" type="ORF">PHET_09335</name>
</gene>
<dbReference type="Gene3D" id="1.25.10.10">
    <property type="entry name" value="Leucine-rich Repeat Variant"/>
    <property type="match status" value="2"/>
</dbReference>
<keyword evidence="3" id="KW-0677">Repeat</keyword>
<keyword evidence="4" id="KW-0175">Coiled coil</keyword>
<feature type="compositionally biased region" description="Polar residues" evidence="10">
    <location>
        <begin position="46"/>
        <end position="69"/>
    </location>
</feature>
<comment type="subcellular location">
    <subcellularLocation>
        <location evidence="1">Nucleus</location>
    </subcellularLocation>
</comment>
<dbReference type="InterPro" id="IPR039678">
    <property type="entry name" value="CTNNBL1"/>
</dbReference>
<evidence type="ECO:0000256" key="8">
    <source>
        <dbReference type="ARBA" id="ARBA00070106"/>
    </source>
</evidence>
<evidence type="ECO:0000259" key="11">
    <source>
        <dbReference type="SMART" id="SM01156"/>
    </source>
</evidence>
<dbReference type="InterPro" id="IPR016024">
    <property type="entry name" value="ARM-type_fold"/>
</dbReference>
<dbReference type="OrthoDB" id="1898821at2759"/>
<feature type="compositionally biased region" description="Low complexity" evidence="10">
    <location>
        <begin position="352"/>
        <end position="363"/>
    </location>
</feature>
<keyword evidence="2" id="KW-0597">Phosphoprotein</keyword>
<feature type="domain" description="Beta-catenin-like protein 1 N-terminal" evidence="11">
    <location>
        <begin position="63"/>
        <end position="179"/>
    </location>
</feature>
<dbReference type="SMART" id="SM01156">
    <property type="entry name" value="DUF1716"/>
    <property type="match status" value="1"/>
</dbReference>
<accession>A0A8J4T2X3</accession>
<evidence type="ECO:0000256" key="1">
    <source>
        <dbReference type="ARBA" id="ARBA00004123"/>
    </source>
</evidence>
<evidence type="ECO:0000256" key="2">
    <source>
        <dbReference type="ARBA" id="ARBA00022553"/>
    </source>
</evidence>
<evidence type="ECO:0000256" key="5">
    <source>
        <dbReference type="ARBA" id="ARBA00023242"/>
    </source>
</evidence>
<dbReference type="GO" id="GO:0010467">
    <property type="term" value="P:gene expression"/>
    <property type="evidence" value="ECO:0007669"/>
    <property type="project" value="UniProtKB-ARBA"/>
</dbReference>
<dbReference type="InterPro" id="IPR013180">
    <property type="entry name" value="CTNNBL1_N"/>
</dbReference>
<name>A0A8J4T2X3_9TREM</name>
<evidence type="ECO:0000256" key="4">
    <source>
        <dbReference type="ARBA" id="ARBA00023054"/>
    </source>
</evidence>
<evidence type="ECO:0000256" key="9">
    <source>
        <dbReference type="ARBA" id="ARBA00083862"/>
    </source>
</evidence>
<dbReference type="PANTHER" id="PTHR14978:SF0">
    <property type="entry name" value="BETA-CATENIN-LIKE PROTEIN 1"/>
    <property type="match status" value="1"/>
</dbReference>
<evidence type="ECO:0000256" key="3">
    <source>
        <dbReference type="ARBA" id="ARBA00022737"/>
    </source>
</evidence>
<dbReference type="Proteomes" id="UP000748531">
    <property type="component" value="Unassembled WGS sequence"/>
</dbReference>
<evidence type="ECO:0000256" key="6">
    <source>
        <dbReference type="ARBA" id="ARBA00058456"/>
    </source>
</evidence>
<evidence type="ECO:0000313" key="13">
    <source>
        <dbReference type="Proteomes" id="UP000748531"/>
    </source>
</evidence>
<keyword evidence="13" id="KW-1185">Reference proteome</keyword>
<evidence type="ECO:0000313" key="12">
    <source>
        <dbReference type="EMBL" id="KAF5397246.1"/>
    </source>
</evidence>
<dbReference type="GO" id="GO:0005681">
    <property type="term" value="C:spliceosomal complex"/>
    <property type="evidence" value="ECO:0007669"/>
    <property type="project" value="TreeGrafter"/>
</dbReference>
<protein>
    <recommendedName>
        <fullName evidence="8">Beta-catenin-like protein 1</fullName>
    </recommendedName>
    <alternativeName>
        <fullName evidence="9">Nuclear-associated protein</fullName>
    </alternativeName>
</protein>
<dbReference type="PANTHER" id="PTHR14978">
    <property type="entry name" value="BETA-CATENIN-LIKE PROTEIN 1 NUCLEAR ASSOCIATED PROTEIN"/>
    <property type="match status" value="1"/>
</dbReference>
<feature type="region of interest" description="Disordered" evidence="10">
    <location>
        <begin position="1"/>
        <end position="69"/>
    </location>
</feature>
<proteinExistence type="predicted"/>
<dbReference type="EMBL" id="LUCH01006560">
    <property type="protein sequence ID" value="KAF5397246.1"/>
    <property type="molecule type" value="Genomic_DNA"/>
</dbReference>
<organism evidence="12 13">
    <name type="scientific">Paragonimus heterotremus</name>
    <dbReference type="NCBI Taxonomy" id="100268"/>
    <lineage>
        <taxon>Eukaryota</taxon>
        <taxon>Metazoa</taxon>
        <taxon>Spiralia</taxon>
        <taxon>Lophotrochozoa</taxon>
        <taxon>Platyhelminthes</taxon>
        <taxon>Trematoda</taxon>
        <taxon>Digenea</taxon>
        <taxon>Plagiorchiida</taxon>
        <taxon>Troglotremata</taxon>
        <taxon>Troglotrematidae</taxon>
        <taxon>Paragonimus</taxon>
    </lineage>
</organism>
<reference evidence="12" key="1">
    <citation type="submission" date="2019-05" db="EMBL/GenBank/DDBJ databases">
        <title>Annotation for the trematode Paragonimus heterotremus.</title>
        <authorList>
            <person name="Choi Y.-J."/>
        </authorList>
    </citation>
    <scope>NUCLEOTIDE SEQUENCE</scope>
    <source>
        <strain evidence="12">LC</strain>
    </source>
</reference>
<comment type="subunit">
    <text evidence="7">Component of the PRP19-CDC5L splicing complex composed of a core complex comprising a homotetramer of PRPF19, CDC5L, PLRG1 and BCAS2, and at least three less stably associated proteins CTNNBL1, CWC15 and HSPA8. Interacts directly with CWC15 and CDC5L in the complex. Interacts with AICDA; the interaction is important for the antibody diversification activity of AICDA. Interacts with PRPF31 (via its NLS). Interacts (via its N-terminal NLS) with KPNA1 and KPNA2.</text>
</comment>
<feature type="region of interest" description="Disordered" evidence="10">
    <location>
        <begin position="352"/>
        <end position="372"/>
    </location>
</feature>
<dbReference type="Pfam" id="PF08216">
    <property type="entry name" value="CTNNBL"/>
    <property type="match status" value="2"/>
</dbReference>
<sequence length="551" mass="61998">MDVREVLSFSSPSPHIRRSLKPPPPPSLLESAPDEHGAKRPKLTPDTLSMKPSSSHWDTVSTSGDSEVRSLNLTEYEIDDEPGMPTTVGASEVDDSTIRRLTLLLEKRSLANQEARTKFPDQPKRFMQSEVDLQETLEEMQILAADPTLYPVLANQTRAISLLLGLLAHENTDISLSVIDLLNELLEVNGLTEAGPERVNPLLDLLFNGQLIQLLMQNISRLDETKKDEADGVHKTLGIVESLLEVRPEMNVTMSNQGLFSWLLRRVQRRPVFDRNKLYVSELLSILLQLDESNRRLLGEVDGIDILLQQLAVYKRHDPVSREEIDEKHMSRDSALRVLDYALCLVTLTGSTSTSQNVSSSDSEGMQKPSNVDPESVVVANCSKFVEVLGLRTIFPLFMHCPRERVNKLSSTTDTREKVKSLGGPTAAEMEEHIINIIGALLRHCPPPLKTRVLAKFVENDHEKLDRLVELHLKYFERVKSTDNQIRAMKEDSKRWVGYTPEEIEEELVLERFGGGLLTLQVLDIIILEVCVNGDPAVGHTYLNTVTFTYF</sequence>
<dbReference type="FunFam" id="1.25.10.10:FF:001136">
    <property type="entry name" value="Beta-catenin-like protein 1"/>
    <property type="match status" value="1"/>
</dbReference>
<evidence type="ECO:0000256" key="10">
    <source>
        <dbReference type="SAM" id="MobiDB-lite"/>
    </source>
</evidence>
<evidence type="ECO:0000256" key="7">
    <source>
        <dbReference type="ARBA" id="ARBA00061776"/>
    </source>
</evidence>